<evidence type="ECO:0000259" key="1">
    <source>
        <dbReference type="Pfam" id="PF18899"/>
    </source>
</evidence>
<dbReference type="Pfam" id="PF18899">
    <property type="entry name" value="DUF5655"/>
    <property type="match status" value="1"/>
</dbReference>
<dbReference type="InterPro" id="IPR011856">
    <property type="entry name" value="tRNA_endonuc-like_dom_sf"/>
</dbReference>
<dbReference type="Proteomes" id="UP000664882">
    <property type="component" value="Unassembled WGS sequence"/>
</dbReference>
<accession>A0ABS3NH88</accession>
<evidence type="ECO:0000313" key="2">
    <source>
        <dbReference type="EMBL" id="MBO1519954.1"/>
    </source>
</evidence>
<dbReference type="InterPro" id="IPR043714">
    <property type="entry name" value="DUF5655"/>
</dbReference>
<dbReference type="RefSeq" id="WP_208005827.1">
    <property type="nucleotide sequence ID" value="NZ_JAGDFX010000010.1"/>
</dbReference>
<comment type="caution">
    <text evidence="2">The sequence shown here is derived from an EMBL/GenBank/DDBJ whole genome shotgun (WGS) entry which is preliminary data.</text>
</comment>
<sequence length="315" mass="35605">MPIFDISGDKLSAVEQKNFDLEKDLQNLIEKNLETVFNCRFVASEFSTGAQHAGRIDTLALSEEDNPVIIEYKKVESSELINQSLFYLHWIQDHKGDFEIAVQKRIGNGIKIDWSDIRVICIAPNYKKYDLHAVQVMGANIELWKYRLFSNNSLYLEEVFHTSKSMAIASTTTPDGGYKNPVMVEAGKKAALTRATATYTFDERLDGKSDEILELTAVVREFILGIDESIEEVPKKFYVAYKVSQNIVCLEVKGKNLKLFLKLKPSDVPADTKNYRDVSSIGHYGTGDVEFTVSSESEFEPVKHFIKMAYNKVGG</sequence>
<gene>
    <name evidence="2" type="ORF">J3U76_10000</name>
</gene>
<dbReference type="Gene3D" id="3.40.1350.10">
    <property type="match status" value="1"/>
</dbReference>
<feature type="domain" description="DUF5655" evidence="1">
    <location>
        <begin position="203"/>
        <end position="311"/>
    </location>
</feature>
<evidence type="ECO:0000313" key="3">
    <source>
        <dbReference type="Proteomes" id="UP000664882"/>
    </source>
</evidence>
<organism evidence="2 3">
    <name type="scientific">Oceanisphaera pacifica</name>
    <dbReference type="NCBI Taxonomy" id="2818389"/>
    <lineage>
        <taxon>Bacteria</taxon>
        <taxon>Pseudomonadati</taxon>
        <taxon>Pseudomonadota</taxon>
        <taxon>Gammaproteobacteria</taxon>
        <taxon>Aeromonadales</taxon>
        <taxon>Aeromonadaceae</taxon>
        <taxon>Oceanisphaera</taxon>
    </lineage>
</organism>
<name>A0ABS3NH88_9GAMM</name>
<keyword evidence="3" id="KW-1185">Reference proteome</keyword>
<dbReference type="EMBL" id="JAGDFX010000010">
    <property type="protein sequence ID" value="MBO1519954.1"/>
    <property type="molecule type" value="Genomic_DNA"/>
</dbReference>
<reference evidence="2 3" key="1">
    <citation type="submission" date="2021-03" db="EMBL/GenBank/DDBJ databases">
        <title>Oceanisphaera sp. nov., isolated from the intestine.</title>
        <authorList>
            <person name="Zhao L.-H."/>
            <person name="Shi L.-F."/>
        </authorList>
    </citation>
    <scope>NUCLEOTIDE SEQUENCE [LARGE SCALE GENOMIC DNA]</scope>
    <source>
        <strain evidence="2 3">DM8</strain>
    </source>
</reference>
<proteinExistence type="predicted"/>
<protein>
    <recommendedName>
        <fullName evidence="1">DUF5655 domain-containing protein</fullName>
    </recommendedName>
</protein>